<keyword evidence="1" id="KW-0472">Membrane</keyword>
<name>A0A0F9TW11_9ZZZZ</name>
<dbReference type="Pfam" id="PF11396">
    <property type="entry name" value="PepSY_like"/>
    <property type="match status" value="1"/>
</dbReference>
<feature type="domain" description="Putative beta-lactamase-inhibitor-like PepSY-like" evidence="2">
    <location>
        <begin position="61"/>
        <end position="140"/>
    </location>
</feature>
<evidence type="ECO:0000256" key="1">
    <source>
        <dbReference type="SAM" id="Phobius"/>
    </source>
</evidence>
<comment type="caution">
    <text evidence="3">The sequence shown here is derived from an EMBL/GenBank/DDBJ whole genome shotgun (WGS) entry which is preliminary data.</text>
</comment>
<sequence length="145" mass="16682">MQGVLRIFIGFSVIAGLLLFIYVINTPKEVKTSFAKKFPMVTDVYWERESIDEWEAEFSIQNIEYSANFLDDGTWVETEHKIAFHEITLVAKNALTKEFPNYKVELVELLETLNISAYEIQISKDSKSIEVLISLEGLLLSNLKE</sequence>
<gene>
    <name evidence="3" type="ORF">LCGC14_0280480</name>
</gene>
<keyword evidence="1" id="KW-0812">Transmembrane</keyword>
<accession>A0A0F9TW11</accession>
<keyword evidence="1" id="KW-1133">Transmembrane helix</keyword>
<evidence type="ECO:0000259" key="2">
    <source>
        <dbReference type="Pfam" id="PF11396"/>
    </source>
</evidence>
<dbReference type="Gene3D" id="3.10.450.360">
    <property type="match status" value="1"/>
</dbReference>
<feature type="transmembrane region" description="Helical" evidence="1">
    <location>
        <begin position="6"/>
        <end position="24"/>
    </location>
</feature>
<proteinExistence type="predicted"/>
<protein>
    <recommendedName>
        <fullName evidence="2">Putative beta-lactamase-inhibitor-like PepSY-like domain-containing protein</fullName>
    </recommendedName>
</protein>
<evidence type="ECO:0000313" key="3">
    <source>
        <dbReference type="EMBL" id="KKN85220.1"/>
    </source>
</evidence>
<reference evidence="3" key="1">
    <citation type="journal article" date="2015" name="Nature">
        <title>Complex archaea that bridge the gap between prokaryotes and eukaryotes.</title>
        <authorList>
            <person name="Spang A."/>
            <person name="Saw J.H."/>
            <person name="Jorgensen S.L."/>
            <person name="Zaremba-Niedzwiedzka K."/>
            <person name="Martijn J."/>
            <person name="Lind A.E."/>
            <person name="van Eijk R."/>
            <person name="Schleper C."/>
            <person name="Guy L."/>
            <person name="Ettema T.J."/>
        </authorList>
    </citation>
    <scope>NUCLEOTIDE SEQUENCE</scope>
</reference>
<dbReference type="SUPFAM" id="SSF160574">
    <property type="entry name" value="BT0923-like"/>
    <property type="match status" value="1"/>
</dbReference>
<dbReference type="AlphaFoldDB" id="A0A0F9TW11"/>
<dbReference type="EMBL" id="LAZR01000161">
    <property type="protein sequence ID" value="KKN85220.1"/>
    <property type="molecule type" value="Genomic_DNA"/>
</dbReference>
<organism evidence="3">
    <name type="scientific">marine sediment metagenome</name>
    <dbReference type="NCBI Taxonomy" id="412755"/>
    <lineage>
        <taxon>unclassified sequences</taxon>
        <taxon>metagenomes</taxon>
        <taxon>ecological metagenomes</taxon>
    </lineage>
</organism>
<dbReference type="InterPro" id="IPR021533">
    <property type="entry name" value="PepSY-like"/>
</dbReference>